<dbReference type="RefSeq" id="WP_019206695.1">
    <property type="nucleotide sequence ID" value="NZ_AZFK01000088.1"/>
</dbReference>
<evidence type="ECO:0000256" key="2">
    <source>
        <dbReference type="SAM" id="Phobius"/>
    </source>
</evidence>
<accession>A0A0R1U4K6</accession>
<dbReference type="AlphaFoldDB" id="A0A0R1U4K6"/>
<evidence type="ECO:0000313" key="4">
    <source>
        <dbReference type="EMBL" id="KRL87684.1"/>
    </source>
</evidence>
<sequence length="256" mass="29360">MYHLYQAHLQWSKQATRTIPKTFWWSFGLGFLIFLGQTLIVSLYEDFAKDATPVVGIVVSLLFGYWLVRYVFSYQEARLKAPVKNYPFYVGLQVIILWCLANSWAWFGNHGLHLDFNKGAISSNQAAINSFLQHPSSGIVITVSAIFLAPALEEFVFRLLIMRPHGYQSKRGNLIAAVISLGLFTYIHVMGQVPDLSHGNLPVTNFVFYCGQYAMIGLVMVYNYYRYRSLLLNYAIHATWNTYSVIINLIIIFCER</sequence>
<reference evidence="4 5" key="1">
    <citation type="journal article" date="2015" name="Genome Announc.">
        <title>Expanding the biotechnology potential of lactobacilli through comparative genomics of 213 strains and associated genera.</title>
        <authorList>
            <person name="Sun Z."/>
            <person name="Harris H.M."/>
            <person name="McCann A."/>
            <person name="Guo C."/>
            <person name="Argimon S."/>
            <person name="Zhang W."/>
            <person name="Yang X."/>
            <person name="Jeffery I.B."/>
            <person name="Cooney J.C."/>
            <person name="Kagawa T.F."/>
            <person name="Liu W."/>
            <person name="Song Y."/>
            <person name="Salvetti E."/>
            <person name="Wrobel A."/>
            <person name="Rasinkangas P."/>
            <person name="Parkhill J."/>
            <person name="Rea M.C."/>
            <person name="O'Sullivan O."/>
            <person name="Ritari J."/>
            <person name="Douillard F.P."/>
            <person name="Paul Ross R."/>
            <person name="Yang R."/>
            <person name="Briner A.E."/>
            <person name="Felis G.E."/>
            <person name="de Vos W.M."/>
            <person name="Barrangou R."/>
            <person name="Klaenhammer T.R."/>
            <person name="Caufield P.W."/>
            <person name="Cui Y."/>
            <person name="Zhang H."/>
            <person name="O'Toole P.W."/>
        </authorList>
    </citation>
    <scope>NUCLEOTIDE SEQUENCE [LARGE SCALE GENOMIC DNA]</scope>
    <source>
        <strain evidence="4 5">DSM 15946</strain>
    </source>
</reference>
<evidence type="ECO:0000256" key="1">
    <source>
        <dbReference type="ARBA" id="ARBA00009067"/>
    </source>
</evidence>
<dbReference type="GeneID" id="82934420"/>
<dbReference type="InterPro" id="IPR003675">
    <property type="entry name" value="Rce1/LyrA-like_dom"/>
</dbReference>
<gene>
    <name evidence="4" type="ORF">FC43_GL000999</name>
</gene>
<feature type="transmembrane region" description="Helical" evidence="2">
    <location>
        <begin position="139"/>
        <end position="161"/>
    </location>
</feature>
<feature type="transmembrane region" description="Helical" evidence="2">
    <location>
        <begin position="232"/>
        <end position="253"/>
    </location>
</feature>
<name>A0A0R1U4K6_9LACO</name>
<keyword evidence="2" id="KW-0812">Transmembrane</keyword>
<feature type="domain" description="CAAX prenyl protease 2/Lysostaphin resistance protein A-like" evidence="3">
    <location>
        <begin position="138"/>
        <end position="242"/>
    </location>
</feature>
<feature type="transmembrane region" description="Helical" evidence="2">
    <location>
        <begin position="173"/>
        <end position="194"/>
    </location>
</feature>
<proteinExistence type="inferred from homology"/>
<organism evidence="4 5">
    <name type="scientific">Limosilactobacillus ingluviei DSM 15946</name>
    <dbReference type="NCBI Taxonomy" id="1423760"/>
    <lineage>
        <taxon>Bacteria</taxon>
        <taxon>Bacillati</taxon>
        <taxon>Bacillota</taxon>
        <taxon>Bacilli</taxon>
        <taxon>Lactobacillales</taxon>
        <taxon>Lactobacillaceae</taxon>
        <taxon>Limosilactobacillus</taxon>
    </lineage>
</organism>
<comment type="caution">
    <text evidence="4">The sequence shown here is derived from an EMBL/GenBank/DDBJ whole genome shotgun (WGS) entry which is preliminary data.</text>
</comment>
<dbReference type="GO" id="GO:0004175">
    <property type="term" value="F:endopeptidase activity"/>
    <property type="evidence" value="ECO:0007669"/>
    <property type="project" value="UniProtKB-ARBA"/>
</dbReference>
<feature type="transmembrane region" description="Helical" evidence="2">
    <location>
        <begin position="206"/>
        <end position="225"/>
    </location>
</feature>
<dbReference type="Proteomes" id="UP000050816">
    <property type="component" value="Unassembled WGS sequence"/>
</dbReference>
<feature type="transmembrane region" description="Helical" evidence="2">
    <location>
        <begin position="50"/>
        <end position="68"/>
    </location>
</feature>
<dbReference type="PATRIC" id="fig|1423760.3.peg.1032"/>
<dbReference type="EMBL" id="AZFK01000088">
    <property type="protein sequence ID" value="KRL87684.1"/>
    <property type="molecule type" value="Genomic_DNA"/>
</dbReference>
<keyword evidence="2" id="KW-1133">Transmembrane helix</keyword>
<feature type="transmembrane region" description="Helical" evidence="2">
    <location>
        <begin position="88"/>
        <end position="107"/>
    </location>
</feature>
<protein>
    <recommendedName>
        <fullName evidence="3">CAAX prenyl protease 2/Lysostaphin resistance protein A-like domain-containing protein</fullName>
    </recommendedName>
</protein>
<dbReference type="GO" id="GO:0080120">
    <property type="term" value="P:CAAX-box protein maturation"/>
    <property type="evidence" value="ECO:0007669"/>
    <property type="project" value="UniProtKB-ARBA"/>
</dbReference>
<keyword evidence="2" id="KW-0472">Membrane</keyword>
<dbReference type="Pfam" id="PF02517">
    <property type="entry name" value="Rce1-like"/>
    <property type="match status" value="1"/>
</dbReference>
<evidence type="ECO:0000259" key="3">
    <source>
        <dbReference type="Pfam" id="PF02517"/>
    </source>
</evidence>
<evidence type="ECO:0000313" key="5">
    <source>
        <dbReference type="Proteomes" id="UP000050816"/>
    </source>
</evidence>
<feature type="transmembrane region" description="Helical" evidence="2">
    <location>
        <begin position="23"/>
        <end position="44"/>
    </location>
</feature>
<comment type="similarity">
    <text evidence="1">Belongs to the UPF0177 family.</text>
</comment>